<dbReference type="PANTHER" id="PTHR30461:SF23">
    <property type="entry name" value="DNA RECOMBINASE-RELATED"/>
    <property type="match status" value="1"/>
</dbReference>
<proteinExistence type="predicted"/>
<protein>
    <submittedName>
        <fullName evidence="3">Recombinase family protein</fullName>
    </submittedName>
</protein>
<dbReference type="InterPro" id="IPR038109">
    <property type="entry name" value="DNA_bind_recomb_sf"/>
</dbReference>
<dbReference type="PANTHER" id="PTHR30461">
    <property type="entry name" value="DNA-INVERTASE FROM LAMBDOID PROPHAGE"/>
    <property type="match status" value="1"/>
</dbReference>
<feature type="domain" description="Resolvase/invertase-type recombinase catalytic" evidence="1">
    <location>
        <begin position="6"/>
        <end position="154"/>
    </location>
</feature>
<dbReference type="Gene3D" id="3.90.1750.20">
    <property type="entry name" value="Putative Large Serine Recombinase, Chain B, Domain 2"/>
    <property type="match status" value="1"/>
</dbReference>
<evidence type="ECO:0000259" key="2">
    <source>
        <dbReference type="PROSITE" id="PS51737"/>
    </source>
</evidence>
<evidence type="ECO:0000259" key="1">
    <source>
        <dbReference type="PROSITE" id="PS51736"/>
    </source>
</evidence>
<dbReference type="Proteomes" id="UP000290204">
    <property type="component" value="Unassembled WGS sequence"/>
</dbReference>
<dbReference type="RefSeq" id="WP_129132348.1">
    <property type="nucleotide sequence ID" value="NZ_SDHW01000006.1"/>
</dbReference>
<dbReference type="CDD" id="cd00338">
    <property type="entry name" value="Ser_Recombinase"/>
    <property type="match status" value="1"/>
</dbReference>
<dbReference type="PROSITE" id="PS51737">
    <property type="entry name" value="RECOMBINASE_DNA_BIND"/>
    <property type="match status" value="1"/>
</dbReference>
<dbReference type="OrthoDB" id="9797501at2"/>
<dbReference type="EMBL" id="SDHW01000006">
    <property type="protein sequence ID" value="RXK58547.1"/>
    <property type="molecule type" value="Genomic_DNA"/>
</dbReference>
<dbReference type="GO" id="GO:0003677">
    <property type="term" value="F:DNA binding"/>
    <property type="evidence" value="ECO:0007669"/>
    <property type="project" value="InterPro"/>
</dbReference>
<dbReference type="InterPro" id="IPR050639">
    <property type="entry name" value="SSR_resolvase"/>
</dbReference>
<keyword evidence="4" id="KW-1185">Reference proteome</keyword>
<dbReference type="PROSITE" id="PS51736">
    <property type="entry name" value="RECOMBINASES_3"/>
    <property type="match status" value="1"/>
</dbReference>
<feature type="domain" description="Recombinase" evidence="2">
    <location>
        <begin position="161"/>
        <end position="281"/>
    </location>
</feature>
<dbReference type="GO" id="GO:0000150">
    <property type="term" value="F:DNA strand exchange activity"/>
    <property type="evidence" value="ECO:0007669"/>
    <property type="project" value="InterPro"/>
</dbReference>
<dbReference type="Pfam" id="PF07508">
    <property type="entry name" value="Recombinase"/>
    <property type="match status" value="1"/>
</dbReference>
<dbReference type="AlphaFoldDB" id="A0A4Q1CFW8"/>
<sequence>MEKQKNIGIWIRVSTDFQVQDESPEHHEKRARLYADAKGWNVVTIYRLDAVSGKSILEYLETKRMLQDIKSGVISGIIFSKLARLARNTKELLEISEIFRSYNADLISLAEAIDTSTPAGRLFFTVIAAMAQWEREEIADRVAKSVPIRAMLQKPLGGQATFGYKWEGKQLIIDESEAPVRKLLYEVFLKTKRKKATATELNEKGYRTRNGAKFSDTTVERLIKDPTAKGIRRANYTKSLGEGKQWVIKPKSEWIEHPCPAIVSEELWNECNAILEGQHRKRNKVGPRAVHLLAGFVYCTCGNKMYVYTETPVYKCKSCKRKIDASDLDDIYHEQLKEFLLSDIDVESAQHKSDSLIQEKESLLKAIRAEYTGLLKKLEMHIDMRGSGELSKDDFATFYAPVQTRLRQIESEIPELEAEIDFIRIHSLSTSTVIEEAKDLYNNWKQLPFEERRSIVETITERIEVDTDTINLSLSYLPTPLQLSQNGGNKQHVSMDSLMK</sequence>
<evidence type="ECO:0000313" key="3">
    <source>
        <dbReference type="EMBL" id="RXK58547.1"/>
    </source>
</evidence>
<organism evidence="3 4">
    <name type="scientific">Lacibacter luteus</name>
    <dbReference type="NCBI Taxonomy" id="2508719"/>
    <lineage>
        <taxon>Bacteria</taxon>
        <taxon>Pseudomonadati</taxon>
        <taxon>Bacteroidota</taxon>
        <taxon>Chitinophagia</taxon>
        <taxon>Chitinophagales</taxon>
        <taxon>Chitinophagaceae</taxon>
        <taxon>Lacibacter</taxon>
    </lineage>
</organism>
<dbReference type="Pfam" id="PF00239">
    <property type="entry name" value="Resolvase"/>
    <property type="match status" value="1"/>
</dbReference>
<accession>A0A4Q1CFW8</accession>
<dbReference type="InterPro" id="IPR036162">
    <property type="entry name" value="Resolvase-like_N_sf"/>
</dbReference>
<dbReference type="InterPro" id="IPR011109">
    <property type="entry name" value="DNA_bind_recombinase_dom"/>
</dbReference>
<reference evidence="3 4" key="1">
    <citation type="submission" date="2019-01" db="EMBL/GenBank/DDBJ databases">
        <title>Lacibacter sp. strain TTM-7.</title>
        <authorList>
            <person name="Chen W.-M."/>
        </authorList>
    </citation>
    <scope>NUCLEOTIDE SEQUENCE [LARGE SCALE GENOMIC DNA]</scope>
    <source>
        <strain evidence="3 4">TTM-7</strain>
    </source>
</reference>
<dbReference type="Gene3D" id="3.40.50.1390">
    <property type="entry name" value="Resolvase, N-terminal catalytic domain"/>
    <property type="match status" value="1"/>
</dbReference>
<name>A0A4Q1CFW8_9BACT</name>
<comment type="caution">
    <text evidence="3">The sequence shown here is derived from an EMBL/GenBank/DDBJ whole genome shotgun (WGS) entry which is preliminary data.</text>
</comment>
<dbReference type="SUPFAM" id="SSF53041">
    <property type="entry name" value="Resolvase-like"/>
    <property type="match status" value="1"/>
</dbReference>
<evidence type="ECO:0000313" key="4">
    <source>
        <dbReference type="Proteomes" id="UP000290204"/>
    </source>
</evidence>
<dbReference type="SMART" id="SM00857">
    <property type="entry name" value="Resolvase"/>
    <property type="match status" value="1"/>
</dbReference>
<gene>
    <name evidence="3" type="ORF">ESA94_18115</name>
</gene>
<dbReference type="InterPro" id="IPR006119">
    <property type="entry name" value="Resolv_N"/>
</dbReference>